<dbReference type="PROSITE" id="PS50096">
    <property type="entry name" value="IQ"/>
    <property type="match status" value="1"/>
</dbReference>
<dbReference type="PANTHER" id="PTHR43352">
    <property type="entry name" value="ACETYL-COA SYNTHETASE"/>
    <property type="match status" value="1"/>
</dbReference>
<dbReference type="OrthoDB" id="5296889at2"/>
<dbReference type="NCBIfam" id="TIGR02262">
    <property type="entry name" value="benz_CoA_lig"/>
    <property type="match status" value="1"/>
</dbReference>
<evidence type="ECO:0000256" key="1">
    <source>
        <dbReference type="ARBA" id="ARBA00022598"/>
    </source>
</evidence>
<dbReference type="GO" id="GO:0005524">
    <property type="term" value="F:ATP binding"/>
    <property type="evidence" value="ECO:0007669"/>
    <property type="project" value="InterPro"/>
</dbReference>
<dbReference type="PANTHER" id="PTHR43352:SF1">
    <property type="entry name" value="ANTHRANILATE--COA LIGASE"/>
    <property type="match status" value="1"/>
</dbReference>
<dbReference type="GO" id="GO:0016878">
    <property type="term" value="F:acid-thiol ligase activity"/>
    <property type="evidence" value="ECO:0007669"/>
    <property type="project" value="TreeGrafter"/>
</dbReference>
<comment type="caution">
    <text evidence="4">The sequence shown here is derived from an EMBL/GenBank/DDBJ whole genome shotgun (WGS) entry which is preliminary data.</text>
</comment>
<accession>A0A545SYV5</accession>
<dbReference type="Gene3D" id="3.40.50.12780">
    <property type="entry name" value="N-terminal domain of ligase-like"/>
    <property type="match status" value="1"/>
</dbReference>
<evidence type="ECO:0000259" key="2">
    <source>
        <dbReference type="Pfam" id="PF00501"/>
    </source>
</evidence>
<proteinExistence type="predicted"/>
<dbReference type="Pfam" id="PF00501">
    <property type="entry name" value="AMP-binding"/>
    <property type="match status" value="1"/>
</dbReference>
<evidence type="ECO:0000313" key="4">
    <source>
        <dbReference type="EMBL" id="TQV70156.1"/>
    </source>
</evidence>
<dbReference type="InterPro" id="IPR045851">
    <property type="entry name" value="AMP-bd_C_sf"/>
</dbReference>
<dbReference type="Gene3D" id="3.30.300.30">
    <property type="match status" value="1"/>
</dbReference>
<sequence length="543" mass="59208">MAIEFPETFNLADYYLNRRIDEGMGAKTAVLFGRRAYSYAEVAQRTGALSRYLLDLGLRRDERVYIVLPDSPAFVWSLFATWKAGAVVAMGNPLAPAADLAYVLDYIHARVLITVPAVAEALAPQLNEHRDLDAILLVPDVATGEDPEELLMLTASLREAAESSGILVGTLAAAVAEGESSSHRAPLVQRDDMACWLFTSGSTGRPKAAMHSHRDFAFNTEVYAKATLGYRADDITVSVPRLFFGYATGTNLLFPFAVGATAALFSEPPEPQSLARAIALYRPSIVTNVPTMLGKLLASAPDLDWSSVRFQLSAGEALPPTLLARFMEHHGTDIYDGIGSAEMFHIYCTNRPGDIKPGSLGRVVAGYELKVLPTDAEGPGAAEVTPGDTGVLWVKGDSVALGYYGDRDKSWRTFYGHWCRTGDLFSCDAEGYLWFRGRADDLFKVNGRWMAPQEVEECLLQHPAVAACAVVPIQIDGLTKPKALVVRTAAYAEGDITTELQRHVRDHIARHKYPRVVEYVADLPKNDRGKLDRKALKAGATAT</sequence>
<feature type="domain" description="AMP-dependent synthetase/ligase" evidence="2">
    <location>
        <begin position="25"/>
        <end position="404"/>
    </location>
</feature>
<keyword evidence="5" id="KW-1185">Reference proteome</keyword>
<organism evidence="4 5">
    <name type="scientific">Exilibacterium tricleocarpae</name>
    <dbReference type="NCBI Taxonomy" id="2591008"/>
    <lineage>
        <taxon>Bacteria</taxon>
        <taxon>Pseudomonadati</taxon>
        <taxon>Pseudomonadota</taxon>
        <taxon>Gammaproteobacteria</taxon>
        <taxon>Cellvibrionales</taxon>
        <taxon>Cellvibrionaceae</taxon>
        <taxon>Exilibacterium</taxon>
    </lineage>
</organism>
<dbReference type="Proteomes" id="UP000319732">
    <property type="component" value="Unassembled WGS sequence"/>
</dbReference>
<evidence type="ECO:0000313" key="5">
    <source>
        <dbReference type="Proteomes" id="UP000319732"/>
    </source>
</evidence>
<keyword evidence="1 4" id="KW-0436">Ligase</keyword>
<reference evidence="4 5" key="1">
    <citation type="submission" date="2019-06" db="EMBL/GenBank/DDBJ databases">
        <title>Whole genome sequence for Cellvibrionaceae sp. R142.</title>
        <authorList>
            <person name="Wang G."/>
        </authorList>
    </citation>
    <scope>NUCLEOTIDE SEQUENCE [LARGE SCALE GENOMIC DNA]</scope>
    <source>
        <strain evidence="4 5">R142</strain>
    </source>
</reference>
<feature type="domain" description="AMP-binding enzyme C-terminal" evidence="3">
    <location>
        <begin position="454"/>
        <end position="530"/>
    </location>
</feature>
<dbReference type="GO" id="GO:0016405">
    <property type="term" value="F:CoA-ligase activity"/>
    <property type="evidence" value="ECO:0007669"/>
    <property type="project" value="InterPro"/>
</dbReference>
<dbReference type="InterPro" id="IPR025110">
    <property type="entry name" value="AMP-bd_C"/>
</dbReference>
<name>A0A545SYV5_9GAMM</name>
<dbReference type="InterPro" id="IPR011957">
    <property type="entry name" value="Benz_CoA_lig"/>
</dbReference>
<dbReference type="AlphaFoldDB" id="A0A545SYV5"/>
<gene>
    <name evidence="4" type="ORF">FKG94_21790</name>
</gene>
<evidence type="ECO:0000259" key="3">
    <source>
        <dbReference type="Pfam" id="PF13193"/>
    </source>
</evidence>
<dbReference type="InterPro" id="IPR000873">
    <property type="entry name" value="AMP-dep_synth/lig_dom"/>
</dbReference>
<dbReference type="EMBL" id="VHSG01000025">
    <property type="protein sequence ID" value="TQV70156.1"/>
    <property type="molecule type" value="Genomic_DNA"/>
</dbReference>
<dbReference type="RefSeq" id="WP_142929060.1">
    <property type="nucleotide sequence ID" value="NZ_ML660103.1"/>
</dbReference>
<protein>
    <submittedName>
        <fullName evidence="4">Benzoate-CoA ligase family protein</fullName>
    </submittedName>
</protein>
<dbReference type="Pfam" id="PF13193">
    <property type="entry name" value="AMP-binding_C"/>
    <property type="match status" value="1"/>
</dbReference>
<dbReference type="SUPFAM" id="SSF56801">
    <property type="entry name" value="Acetyl-CoA synthetase-like"/>
    <property type="match status" value="1"/>
</dbReference>
<dbReference type="InterPro" id="IPR042099">
    <property type="entry name" value="ANL_N_sf"/>
</dbReference>
<dbReference type="GO" id="GO:0044550">
    <property type="term" value="P:secondary metabolite biosynthetic process"/>
    <property type="evidence" value="ECO:0007669"/>
    <property type="project" value="TreeGrafter"/>
</dbReference>